<dbReference type="GO" id="GO:0005829">
    <property type="term" value="C:cytosol"/>
    <property type="evidence" value="ECO:0007669"/>
    <property type="project" value="TreeGrafter"/>
</dbReference>
<dbReference type="PANTHER" id="PTHR46365">
    <property type="entry name" value="COPPER TRANSPORT PROTEIN ATOX1"/>
    <property type="match status" value="1"/>
</dbReference>
<protein>
    <submittedName>
        <fullName evidence="9">Similar to Saccharomyces cerevisiae YNL259C ATX1 Cytosolic copper metallochaperone that transports copper to the secretory vesicle copper transporter Ccc2p for eventual insertion into Fet3p</fullName>
    </submittedName>
</protein>
<sequence length="74" mass="7921">MSDHEYQFNVAMSCSGCSGAVTRALNKLEGVKSVDANLDTQLVNVKTANQLTYDTVLATIQKTGKKVNEGKTIA</sequence>
<keyword evidence="6" id="KW-0143">Chaperone</keyword>
<dbReference type="STRING" id="1173061.A0A0J9XJE4"/>
<proteinExistence type="inferred from homology"/>
<dbReference type="Proteomes" id="UP000242525">
    <property type="component" value="Unassembled WGS sequence"/>
</dbReference>
<dbReference type="PANTHER" id="PTHR46365:SF1">
    <property type="entry name" value="COPPER TRANSPORT PROTEIN ATOX1"/>
    <property type="match status" value="1"/>
</dbReference>
<keyword evidence="1" id="KW-0813">Transport</keyword>
<evidence type="ECO:0000256" key="4">
    <source>
        <dbReference type="ARBA" id="ARBA00023008"/>
    </source>
</evidence>
<dbReference type="GO" id="GO:0046872">
    <property type="term" value="F:metal ion binding"/>
    <property type="evidence" value="ECO:0007669"/>
    <property type="project" value="UniProtKB-KW"/>
</dbReference>
<evidence type="ECO:0000313" key="10">
    <source>
        <dbReference type="Proteomes" id="UP000242525"/>
    </source>
</evidence>
<evidence type="ECO:0000256" key="6">
    <source>
        <dbReference type="ARBA" id="ARBA00023186"/>
    </source>
</evidence>
<dbReference type="OrthoDB" id="689350at2759"/>
<dbReference type="GO" id="GO:0016531">
    <property type="term" value="F:copper chaperone activity"/>
    <property type="evidence" value="ECO:0007669"/>
    <property type="project" value="TreeGrafter"/>
</dbReference>
<evidence type="ECO:0000256" key="5">
    <source>
        <dbReference type="ARBA" id="ARBA00023065"/>
    </source>
</evidence>
<comment type="similarity">
    <text evidence="7">Belongs to the ATX1 family.</text>
</comment>
<dbReference type="Pfam" id="PF00403">
    <property type="entry name" value="HMA"/>
    <property type="match status" value="1"/>
</dbReference>
<dbReference type="PROSITE" id="PS01047">
    <property type="entry name" value="HMA_1"/>
    <property type="match status" value="1"/>
</dbReference>
<accession>A0A0J9XJE4</accession>
<dbReference type="InterPro" id="IPR036163">
    <property type="entry name" value="HMA_dom_sf"/>
</dbReference>
<dbReference type="PROSITE" id="PS50846">
    <property type="entry name" value="HMA_2"/>
    <property type="match status" value="1"/>
</dbReference>
<evidence type="ECO:0000256" key="7">
    <source>
        <dbReference type="ARBA" id="ARBA00038171"/>
    </source>
</evidence>
<gene>
    <name evidence="9" type="ORF">BN980_GECA21s00087g</name>
</gene>
<dbReference type="EMBL" id="CCBN010000021">
    <property type="protein sequence ID" value="CDO57370.1"/>
    <property type="molecule type" value="Genomic_DNA"/>
</dbReference>
<evidence type="ECO:0000256" key="1">
    <source>
        <dbReference type="ARBA" id="ARBA00022448"/>
    </source>
</evidence>
<dbReference type="InterPro" id="IPR051881">
    <property type="entry name" value="Copper_transport_ATOX1-like"/>
</dbReference>
<keyword evidence="3" id="KW-0187">Copper transport</keyword>
<dbReference type="GO" id="GO:0006825">
    <property type="term" value="P:copper ion transport"/>
    <property type="evidence" value="ECO:0007669"/>
    <property type="project" value="UniProtKB-KW"/>
</dbReference>
<dbReference type="InterPro" id="IPR017969">
    <property type="entry name" value="Heavy-metal-associated_CS"/>
</dbReference>
<keyword evidence="4" id="KW-0186">Copper</keyword>
<comment type="caution">
    <text evidence="9">The sequence shown here is derived from an EMBL/GenBank/DDBJ whole genome shotgun (WGS) entry which is preliminary data.</text>
</comment>
<feature type="domain" description="HMA" evidence="8">
    <location>
        <begin position="3"/>
        <end position="68"/>
    </location>
</feature>
<evidence type="ECO:0000313" key="9">
    <source>
        <dbReference type="EMBL" id="CDO57370.1"/>
    </source>
</evidence>
<keyword evidence="5" id="KW-0406">Ion transport</keyword>
<dbReference type="Gene3D" id="3.30.70.100">
    <property type="match status" value="1"/>
</dbReference>
<evidence type="ECO:0000256" key="2">
    <source>
        <dbReference type="ARBA" id="ARBA00022723"/>
    </source>
</evidence>
<keyword evidence="10" id="KW-1185">Reference proteome</keyword>
<reference evidence="9" key="1">
    <citation type="submission" date="2014-03" db="EMBL/GenBank/DDBJ databases">
        <authorList>
            <person name="Casaregola S."/>
        </authorList>
    </citation>
    <scope>NUCLEOTIDE SEQUENCE [LARGE SCALE GENOMIC DNA]</scope>
    <source>
        <strain evidence="9">CLIB 918</strain>
    </source>
</reference>
<organism evidence="9 10">
    <name type="scientific">Geotrichum candidum</name>
    <name type="common">Oospora lactis</name>
    <name type="synonym">Dipodascus geotrichum</name>
    <dbReference type="NCBI Taxonomy" id="1173061"/>
    <lineage>
        <taxon>Eukaryota</taxon>
        <taxon>Fungi</taxon>
        <taxon>Dikarya</taxon>
        <taxon>Ascomycota</taxon>
        <taxon>Saccharomycotina</taxon>
        <taxon>Dipodascomycetes</taxon>
        <taxon>Dipodascales</taxon>
        <taxon>Dipodascaceae</taxon>
        <taxon>Geotrichum</taxon>
    </lineage>
</organism>
<keyword evidence="2" id="KW-0479">Metal-binding</keyword>
<dbReference type="SUPFAM" id="SSF55008">
    <property type="entry name" value="HMA, heavy metal-associated domain"/>
    <property type="match status" value="1"/>
</dbReference>
<dbReference type="FunFam" id="3.30.70.100:FF:000008">
    <property type="entry name" value="Copper transport protein ATOX1"/>
    <property type="match status" value="1"/>
</dbReference>
<dbReference type="CDD" id="cd00371">
    <property type="entry name" value="HMA"/>
    <property type="match status" value="1"/>
</dbReference>
<dbReference type="InterPro" id="IPR006121">
    <property type="entry name" value="HMA_dom"/>
</dbReference>
<name>A0A0J9XJE4_GEOCN</name>
<evidence type="ECO:0000259" key="8">
    <source>
        <dbReference type="PROSITE" id="PS50846"/>
    </source>
</evidence>
<evidence type="ECO:0000256" key="3">
    <source>
        <dbReference type="ARBA" id="ARBA00022796"/>
    </source>
</evidence>
<dbReference type="AlphaFoldDB" id="A0A0J9XJE4"/>